<reference evidence="1" key="1">
    <citation type="submission" date="2016-05" db="EMBL/GenBank/DDBJ databases">
        <authorList>
            <person name="Lavstsen T."/>
            <person name="Jespersen J.S."/>
        </authorList>
    </citation>
    <scope>NUCLEOTIDE SEQUENCE</scope>
    <source>
        <tissue evidence="1">Brain</tissue>
    </source>
</reference>
<organism evidence="1">
    <name type="scientific">Nothobranchius korthausae</name>
    <dbReference type="NCBI Taxonomy" id="1143690"/>
    <lineage>
        <taxon>Eukaryota</taxon>
        <taxon>Metazoa</taxon>
        <taxon>Chordata</taxon>
        <taxon>Craniata</taxon>
        <taxon>Vertebrata</taxon>
        <taxon>Euteleostomi</taxon>
        <taxon>Actinopterygii</taxon>
        <taxon>Neopterygii</taxon>
        <taxon>Teleostei</taxon>
        <taxon>Neoteleostei</taxon>
        <taxon>Acanthomorphata</taxon>
        <taxon>Ovalentaria</taxon>
        <taxon>Atherinomorphae</taxon>
        <taxon>Cyprinodontiformes</taxon>
        <taxon>Nothobranchiidae</taxon>
        <taxon>Nothobranchius</taxon>
    </lineage>
</organism>
<accession>A0A1A8HCG2</accession>
<evidence type="ECO:0000313" key="1">
    <source>
        <dbReference type="EMBL" id="SBQ81881.1"/>
    </source>
</evidence>
<feature type="non-terminal residue" evidence="1">
    <location>
        <position position="1"/>
    </location>
</feature>
<reference evidence="1" key="2">
    <citation type="submission" date="2016-06" db="EMBL/GenBank/DDBJ databases">
        <title>The genome of a short-lived fish provides insights into sex chromosome evolution and the genetic control of aging.</title>
        <authorList>
            <person name="Reichwald K."/>
            <person name="Felder M."/>
            <person name="Petzold A."/>
            <person name="Koch P."/>
            <person name="Groth M."/>
            <person name="Platzer M."/>
        </authorList>
    </citation>
    <scope>NUCLEOTIDE SEQUENCE</scope>
    <source>
        <tissue evidence="1">Brain</tissue>
    </source>
</reference>
<name>A0A1A8HCG2_9TELE</name>
<dbReference type="AlphaFoldDB" id="A0A1A8HCG2"/>
<feature type="non-terminal residue" evidence="1">
    <location>
        <position position="181"/>
    </location>
</feature>
<sequence>NSAGSKAAEKVEVELSEGHREVLFDHPGHSSIGSELASSKHLVYFMKMSWFKNSELDKVVKNNKLNRNQFFFLLHLLSNGTKKGVHLLERGPTAPCWSHRGAAAICDELLTGARRLSRNPVQVFLFVPDIRSSVSPWPSGPDPQPPSIGRGACSEREHSQSLAVIGQLSFVSKTSAVCVYK</sequence>
<protein>
    <submittedName>
        <fullName evidence="1">Uncharacterized protein</fullName>
    </submittedName>
</protein>
<gene>
    <name evidence="1" type="primary">Nfu_g_1_006967</name>
</gene>
<dbReference type="EMBL" id="HAEC01013664">
    <property type="protein sequence ID" value="SBQ81881.1"/>
    <property type="molecule type" value="Transcribed_RNA"/>
</dbReference>
<proteinExistence type="predicted"/>